<proteinExistence type="predicted"/>
<evidence type="ECO:0000313" key="4">
    <source>
        <dbReference type="Proteomes" id="UP000278180"/>
    </source>
</evidence>
<name>A0A3M5J3U8_PSESS</name>
<sequence length="53" mass="6161">MTKSHEQIEQENQRELMILKELILEGGLIEDYDIPNVSPETEKLGYPADLIIY</sequence>
<comment type="caution">
    <text evidence="2">The sequence shown here is derived from an EMBL/GenBank/DDBJ whole genome shotgun (WGS) entry which is preliminary data.</text>
</comment>
<evidence type="ECO:0000313" key="1">
    <source>
        <dbReference type="EMBL" id="RMS22381.1"/>
    </source>
</evidence>
<dbReference type="EMBL" id="RBTE01000590">
    <property type="protein sequence ID" value="RMT17939.1"/>
    <property type="molecule type" value="Genomic_DNA"/>
</dbReference>
<organism evidence="2 4">
    <name type="scientific">Pseudomonas savastanoi</name>
    <name type="common">Pseudomonas syringae pv. savastanoi</name>
    <dbReference type="NCBI Taxonomy" id="29438"/>
    <lineage>
        <taxon>Bacteria</taxon>
        <taxon>Pseudomonadati</taxon>
        <taxon>Pseudomonadota</taxon>
        <taxon>Gammaproteobacteria</taxon>
        <taxon>Pseudomonadales</taxon>
        <taxon>Pseudomonadaceae</taxon>
        <taxon>Pseudomonas</taxon>
    </lineage>
</organism>
<dbReference type="Proteomes" id="UP000269801">
    <property type="component" value="Unassembled WGS sequence"/>
</dbReference>
<dbReference type="RefSeq" id="WP_155556613.1">
    <property type="nucleotide sequence ID" value="NZ_RBTE01000590.1"/>
</dbReference>
<protein>
    <submittedName>
        <fullName evidence="2">Uncharacterized protein</fullName>
    </submittedName>
</protein>
<reference evidence="3 4" key="1">
    <citation type="submission" date="2018-08" db="EMBL/GenBank/DDBJ databases">
        <title>Recombination of ecologically and evolutionarily significant loci maintains genetic cohesion in the Pseudomonas syringae species complex.</title>
        <authorList>
            <person name="Dillon M."/>
            <person name="Thakur S."/>
            <person name="Almeida R.N.D."/>
            <person name="Weir B.S."/>
            <person name="Guttman D.S."/>
        </authorList>
    </citation>
    <scope>NUCLEOTIDE SEQUENCE [LARGE SCALE GENOMIC DNA]</scope>
    <source>
        <strain evidence="2 4">ICMP 13684</strain>
        <strain evidence="1 3">ICMP 13685</strain>
    </source>
</reference>
<evidence type="ECO:0000313" key="3">
    <source>
        <dbReference type="Proteomes" id="UP000269801"/>
    </source>
</evidence>
<evidence type="ECO:0000313" key="2">
    <source>
        <dbReference type="EMBL" id="RMT17939.1"/>
    </source>
</evidence>
<accession>A0A3M5J3U8</accession>
<dbReference type="AlphaFoldDB" id="A0A3M5J3U8"/>
<dbReference type="EMBL" id="RBSL01000372">
    <property type="protein sequence ID" value="RMS22381.1"/>
    <property type="molecule type" value="Genomic_DNA"/>
</dbReference>
<gene>
    <name evidence="2" type="ORF">ALP51_00841</name>
    <name evidence="1" type="ORF">ALP70_01850</name>
</gene>
<dbReference type="Proteomes" id="UP000278180">
    <property type="component" value="Unassembled WGS sequence"/>
</dbReference>